<dbReference type="KEGG" id="slj:EGC82_05475"/>
<gene>
    <name evidence="7" type="ORF">EGC82_05475</name>
</gene>
<proteinExistence type="predicted"/>
<feature type="compositionally biased region" description="Polar residues" evidence="5">
    <location>
        <begin position="1"/>
        <end position="13"/>
    </location>
</feature>
<reference evidence="8" key="1">
    <citation type="submission" date="2018-11" db="EMBL/GenBank/DDBJ databases">
        <title>Shewanella sp. M2.</title>
        <authorList>
            <person name="Hwang Y.J."/>
            <person name="Hwang C.Y."/>
        </authorList>
    </citation>
    <scope>NUCLEOTIDE SEQUENCE [LARGE SCALE GENOMIC DNA]</scope>
    <source>
        <strain evidence="8">LMG 19866</strain>
    </source>
</reference>
<keyword evidence="3" id="KW-0804">Transcription</keyword>
<keyword evidence="1" id="KW-0805">Transcription regulation</keyword>
<dbReference type="InterPro" id="IPR001647">
    <property type="entry name" value="HTH_TetR"/>
</dbReference>
<dbReference type="OrthoDB" id="4541465at2"/>
<dbReference type="PANTHER" id="PTHR47506">
    <property type="entry name" value="TRANSCRIPTIONAL REGULATORY PROTEIN"/>
    <property type="match status" value="1"/>
</dbReference>
<evidence type="ECO:0000256" key="1">
    <source>
        <dbReference type="ARBA" id="ARBA00023015"/>
    </source>
</evidence>
<dbReference type="EMBL" id="CP034015">
    <property type="protein sequence ID" value="AZG72268.1"/>
    <property type="molecule type" value="Genomic_DNA"/>
</dbReference>
<accession>A0A3G8LUA8</accession>
<evidence type="ECO:0000313" key="8">
    <source>
        <dbReference type="Proteomes" id="UP000278035"/>
    </source>
</evidence>
<evidence type="ECO:0000256" key="5">
    <source>
        <dbReference type="SAM" id="MobiDB-lite"/>
    </source>
</evidence>
<dbReference type="AlphaFoldDB" id="A0A3G8LUA8"/>
<dbReference type="PRINTS" id="PR00455">
    <property type="entry name" value="HTHTETR"/>
</dbReference>
<evidence type="ECO:0000259" key="6">
    <source>
        <dbReference type="PROSITE" id="PS50977"/>
    </source>
</evidence>
<evidence type="ECO:0000256" key="2">
    <source>
        <dbReference type="ARBA" id="ARBA00023125"/>
    </source>
</evidence>
<evidence type="ECO:0000256" key="4">
    <source>
        <dbReference type="PROSITE-ProRule" id="PRU00335"/>
    </source>
</evidence>
<dbReference type="Proteomes" id="UP000278035">
    <property type="component" value="Chromosome"/>
</dbReference>
<protein>
    <submittedName>
        <fullName evidence="7">TetR family transcriptional regulator</fullName>
    </submittedName>
</protein>
<sequence>MKNSSLNLMSNPDKTPGLKPRRGRPPKVSRENSDTRAELIRSGLEQLTEQGFASSGIEPILKKVGVPKGSFYHYFVSKEAFGQAVLQNYADYFLHKLEIHLLDESFLPLTRIRNFVKNAKAGMIRYEFKRGCLVGNLGQEVGVLPESFRPQIIEIFVSWQDCLARCLKDAQLHGELAANANCHLLAENFWVGWEGAVSRAKLVQQATPLDNYCDFFMAALPK</sequence>
<evidence type="ECO:0000313" key="7">
    <source>
        <dbReference type="EMBL" id="AZG72268.1"/>
    </source>
</evidence>
<dbReference type="InterPro" id="IPR011075">
    <property type="entry name" value="TetR_C"/>
</dbReference>
<dbReference type="SUPFAM" id="SSF46689">
    <property type="entry name" value="Homeodomain-like"/>
    <property type="match status" value="1"/>
</dbReference>
<keyword evidence="8" id="KW-1185">Reference proteome</keyword>
<evidence type="ECO:0000256" key="3">
    <source>
        <dbReference type="ARBA" id="ARBA00023163"/>
    </source>
</evidence>
<dbReference type="InterPro" id="IPR036271">
    <property type="entry name" value="Tet_transcr_reg_TetR-rel_C_sf"/>
</dbReference>
<dbReference type="Pfam" id="PF16925">
    <property type="entry name" value="TetR_C_13"/>
    <property type="match status" value="1"/>
</dbReference>
<dbReference type="SUPFAM" id="SSF48498">
    <property type="entry name" value="Tetracyclin repressor-like, C-terminal domain"/>
    <property type="match status" value="1"/>
</dbReference>
<name>A0A3G8LUA8_9GAMM</name>
<dbReference type="InterPro" id="IPR009057">
    <property type="entry name" value="Homeodomain-like_sf"/>
</dbReference>
<dbReference type="GO" id="GO:0003677">
    <property type="term" value="F:DNA binding"/>
    <property type="evidence" value="ECO:0007669"/>
    <property type="project" value="UniProtKB-UniRule"/>
</dbReference>
<organism evidence="7 8">
    <name type="scientific">Shewanella livingstonensis</name>
    <dbReference type="NCBI Taxonomy" id="150120"/>
    <lineage>
        <taxon>Bacteria</taxon>
        <taxon>Pseudomonadati</taxon>
        <taxon>Pseudomonadota</taxon>
        <taxon>Gammaproteobacteria</taxon>
        <taxon>Alteromonadales</taxon>
        <taxon>Shewanellaceae</taxon>
        <taxon>Shewanella</taxon>
    </lineage>
</organism>
<keyword evidence="2 4" id="KW-0238">DNA-binding</keyword>
<feature type="domain" description="HTH tetR-type" evidence="6">
    <location>
        <begin position="33"/>
        <end position="93"/>
    </location>
</feature>
<dbReference type="Pfam" id="PF00440">
    <property type="entry name" value="TetR_N"/>
    <property type="match status" value="1"/>
</dbReference>
<feature type="region of interest" description="Disordered" evidence="5">
    <location>
        <begin position="1"/>
        <end position="35"/>
    </location>
</feature>
<dbReference type="PANTHER" id="PTHR47506:SF6">
    <property type="entry name" value="HTH-TYPE TRANSCRIPTIONAL REPRESSOR NEMR"/>
    <property type="match status" value="1"/>
</dbReference>
<dbReference type="PROSITE" id="PS50977">
    <property type="entry name" value="HTH_TETR_2"/>
    <property type="match status" value="1"/>
</dbReference>
<feature type="DNA-binding region" description="H-T-H motif" evidence="4">
    <location>
        <begin position="56"/>
        <end position="75"/>
    </location>
</feature>
<dbReference type="Gene3D" id="1.10.357.10">
    <property type="entry name" value="Tetracycline Repressor, domain 2"/>
    <property type="match status" value="1"/>
</dbReference>